<organism evidence="1 2">
    <name type="scientific">Paractinoplanes abujensis</name>
    <dbReference type="NCBI Taxonomy" id="882441"/>
    <lineage>
        <taxon>Bacteria</taxon>
        <taxon>Bacillati</taxon>
        <taxon>Actinomycetota</taxon>
        <taxon>Actinomycetes</taxon>
        <taxon>Micromonosporales</taxon>
        <taxon>Micromonosporaceae</taxon>
        <taxon>Paractinoplanes</taxon>
    </lineage>
</organism>
<comment type="caution">
    <text evidence="1">The sequence shown here is derived from an EMBL/GenBank/DDBJ whole genome shotgun (WGS) entry which is preliminary data.</text>
</comment>
<dbReference type="AlphaFoldDB" id="A0A7W7CNH6"/>
<protein>
    <submittedName>
        <fullName evidence="1">Uncharacterized protein</fullName>
    </submittedName>
</protein>
<accession>A0A7W7CNH6</accession>
<dbReference type="Proteomes" id="UP000542742">
    <property type="component" value="Unassembled WGS sequence"/>
</dbReference>
<sequence>MVTYLAEIAPTSLVLVVTGSLVMAAQWEARLSDLAVDVRLVNRASAALALLENPSSPRQGVLITTYERLRNGPSRQALADVRPGLVILDGPKSPGADDLAVLARARSVIALLTTGQQDAWAGWPVLASVLPNQLRQPSRAVTVMSFTLTPHEVDLRKAALALLRNDAPRTPDQRLYQSVSLPSLHAQMLRLAGRAEKNGDAGNELWTVLDAIEDFLADDDRLAILVRTVRLASRVSSPSLVVAPTTADMVYAADALGRAGMQPAASVSASTSRAERRAALGALRPGRCVVTTPVMDELWSELPSGATVIILPTTDDDVLLGEILASTADVPGLQFVKLREA</sequence>
<evidence type="ECO:0000313" key="1">
    <source>
        <dbReference type="EMBL" id="MBB4691534.1"/>
    </source>
</evidence>
<evidence type="ECO:0000313" key="2">
    <source>
        <dbReference type="Proteomes" id="UP000542742"/>
    </source>
</evidence>
<dbReference type="EMBL" id="JACHMF010000001">
    <property type="protein sequence ID" value="MBB4691534.1"/>
    <property type="molecule type" value="Genomic_DNA"/>
</dbReference>
<proteinExistence type="predicted"/>
<dbReference type="SUPFAM" id="SSF52540">
    <property type="entry name" value="P-loop containing nucleoside triphosphate hydrolases"/>
    <property type="match status" value="1"/>
</dbReference>
<dbReference type="InterPro" id="IPR027417">
    <property type="entry name" value="P-loop_NTPase"/>
</dbReference>
<name>A0A7W7CNH6_9ACTN</name>
<dbReference type="RefSeq" id="WP_184950338.1">
    <property type="nucleotide sequence ID" value="NZ_BOMC01000006.1"/>
</dbReference>
<gene>
    <name evidence="1" type="ORF">BKA14_001682</name>
</gene>
<reference evidence="1 2" key="1">
    <citation type="submission" date="2020-08" db="EMBL/GenBank/DDBJ databases">
        <title>Sequencing the genomes of 1000 actinobacteria strains.</title>
        <authorList>
            <person name="Klenk H.-P."/>
        </authorList>
    </citation>
    <scope>NUCLEOTIDE SEQUENCE [LARGE SCALE GENOMIC DNA]</scope>
    <source>
        <strain evidence="1 2">DSM 45518</strain>
    </source>
</reference>
<keyword evidence="2" id="KW-1185">Reference proteome</keyword>